<comment type="caution">
    <text evidence="1">The sequence shown here is derived from an EMBL/GenBank/DDBJ whole genome shotgun (WGS) entry which is preliminary data.</text>
</comment>
<name>A0A0J1BGL0_RHOIS</name>
<proteinExistence type="predicted"/>
<dbReference type="EMBL" id="LECT01000017">
    <property type="protein sequence ID" value="KLU05687.1"/>
    <property type="molecule type" value="Genomic_DNA"/>
</dbReference>
<reference evidence="1" key="1">
    <citation type="submission" date="2015-05" db="EMBL/GenBank/DDBJ databases">
        <title>Permanent draft genome of Rhodopirellula islandicus K833.</title>
        <authorList>
            <person name="Kizina J."/>
            <person name="Richter M."/>
            <person name="Glockner F.O."/>
            <person name="Harder J."/>
        </authorList>
    </citation>
    <scope>NUCLEOTIDE SEQUENCE [LARGE SCALE GENOMIC DNA]</scope>
    <source>
        <strain evidence="1">K833</strain>
    </source>
</reference>
<organism evidence="1 2">
    <name type="scientific">Rhodopirellula islandica</name>
    <dbReference type="NCBI Taxonomy" id="595434"/>
    <lineage>
        <taxon>Bacteria</taxon>
        <taxon>Pseudomonadati</taxon>
        <taxon>Planctomycetota</taxon>
        <taxon>Planctomycetia</taxon>
        <taxon>Pirellulales</taxon>
        <taxon>Pirellulaceae</taxon>
        <taxon>Rhodopirellula</taxon>
    </lineage>
</organism>
<gene>
    <name evidence="1" type="ORF">RISK_002319</name>
</gene>
<dbReference type="AlphaFoldDB" id="A0A0J1BGL0"/>
<keyword evidence="2" id="KW-1185">Reference proteome</keyword>
<protein>
    <submittedName>
        <fullName evidence="1">Uncharacterized protein</fullName>
    </submittedName>
</protein>
<accession>A0A0J1BGL0</accession>
<dbReference type="PATRIC" id="fig|595434.4.peg.2213"/>
<evidence type="ECO:0000313" key="1">
    <source>
        <dbReference type="EMBL" id="KLU05687.1"/>
    </source>
</evidence>
<sequence length="39" mass="4358">MEVHRYGIRTGGLFGDAGKQLPSLRDWLWVSGVRTTAEP</sequence>
<evidence type="ECO:0000313" key="2">
    <source>
        <dbReference type="Proteomes" id="UP000036367"/>
    </source>
</evidence>
<dbReference type="Proteomes" id="UP000036367">
    <property type="component" value="Unassembled WGS sequence"/>
</dbReference>